<evidence type="ECO:0000256" key="6">
    <source>
        <dbReference type="ARBA" id="ARBA00022692"/>
    </source>
</evidence>
<evidence type="ECO:0000256" key="7">
    <source>
        <dbReference type="ARBA" id="ARBA00022777"/>
    </source>
</evidence>
<dbReference type="InterPro" id="IPR005467">
    <property type="entry name" value="His_kinase_dom"/>
</dbReference>
<dbReference type="EMBL" id="VXPY01000092">
    <property type="protein sequence ID" value="MYD91202.1"/>
    <property type="molecule type" value="Genomic_DNA"/>
</dbReference>
<reference evidence="13" key="1">
    <citation type="submission" date="2019-09" db="EMBL/GenBank/DDBJ databases">
        <title>Characterisation of the sponge microbiome using genome-centric metagenomics.</title>
        <authorList>
            <person name="Engelberts J.P."/>
            <person name="Robbins S.J."/>
            <person name="De Goeij J.M."/>
            <person name="Aranda M."/>
            <person name="Bell S.C."/>
            <person name="Webster N.S."/>
        </authorList>
    </citation>
    <scope>NUCLEOTIDE SEQUENCE</scope>
    <source>
        <strain evidence="13">SB0662_bin_9</strain>
    </source>
</reference>
<dbReference type="PANTHER" id="PTHR45436">
    <property type="entry name" value="SENSOR HISTIDINE KINASE YKOH"/>
    <property type="match status" value="1"/>
</dbReference>
<feature type="transmembrane region" description="Helical" evidence="11">
    <location>
        <begin position="6"/>
        <end position="27"/>
    </location>
</feature>
<gene>
    <name evidence="13" type="ORF">F4Y08_12840</name>
</gene>
<dbReference type="AlphaFoldDB" id="A0A6B1DX29"/>
<dbReference type="InterPro" id="IPR036097">
    <property type="entry name" value="HisK_dim/P_sf"/>
</dbReference>
<keyword evidence="4" id="KW-0597">Phosphoprotein</keyword>
<comment type="catalytic activity">
    <reaction evidence="1">
        <text>ATP + protein L-histidine = ADP + protein N-phospho-L-histidine.</text>
        <dbReference type="EC" id="2.7.13.3"/>
    </reaction>
</comment>
<evidence type="ECO:0000313" key="13">
    <source>
        <dbReference type="EMBL" id="MYD91202.1"/>
    </source>
</evidence>
<comment type="subcellular location">
    <subcellularLocation>
        <location evidence="2">Membrane</location>
    </subcellularLocation>
</comment>
<dbReference type="SUPFAM" id="SSF47384">
    <property type="entry name" value="Homodimeric domain of signal transducing histidine kinase"/>
    <property type="match status" value="1"/>
</dbReference>
<evidence type="ECO:0000256" key="11">
    <source>
        <dbReference type="SAM" id="Phobius"/>
    </source>
</evidence>
<evidence type="ECO:0000256" key="2">
    <source>
        <dbReference type="ARBA" id="ARBA00004370"/>
    </source>
</evidence>
<sequence length="537" mass="59349">MRLRRYLSLVNILALGLIVAGTLALVTELSWRQVEYRFLVRLVREAVSVSAQATEMLGNPLLTVLASGNILILAEPESHVRILVPDDNGNLQTSSTSVRATAMVPCDLHNEEYQASLRERARLVANASLRTADTTPQDFTFAGEFCYSQPADDPDTGVRTTWSCQDCRRQSVWVAMVPVLAPVPDQRSQDFQVMDQRTIAYVEVIQSREFLQEVHRQLWITFFAAILASLCLLGAATYAIARFFTAPLTHITESIRGIQSDTEIIRPVQVRHTRGITEISALRDAFRGLQRRLGQSWEVRQQLASNLSHELRNALGALELDIATLSRHVHKDRFAAEVAADMKQNVSELLEMSDRSLNALFTETGHVALNLETVELEPLVQQVLASVEEVAADRNVRVSLDSLDGVESVEVDRVYFKNDVLLELVLNAINYTGDGGAVTIGAGGSEAWCAIRIRDTGPGVAPQHREAIFDPYFRVDPTNNPGLNNRGLGLSLARNIVRRHRGDIRYHSLPDGGSEFSILLPGANLAGEDNAQVPDAT</sequence>
<dbReference type="EC" id="2.7.13.3" evidence="3"/>
<keyword evidence="10 11" id="KW-0472">Membrane</keyword>
<dbReference type="PANTHER" id="PTHR45436:SF5">
    <property type="entry name" value="SENSOR HISTIDINE KINASE TRCS"/>
    <property type="match status" value="1"/>
</dbReference>
<dbReference type="InterPro" id="IPR050428">
    <property type="entry name" value="TCS_sensor_his_kinase"/>
</dbReference>
<dbReference type="InterPro" id="IPR003661">
    <property type="entry name" value="HisK_dim/P_dom"/>
</dbReference>
<protein>
    <recommendedName>
        <fullName evidence="3">histidine kinase</fullName>
        <ecNumber evidence="3">2.7.13.3</ecNumber>
    </recommendedName>
</protein>
<evidence type="ECO:0000259" key="12">
    <source>
        <dbReference type="PROSITE" id="PS50109"/>
    </source>
</evidence>
<feature type="domain" description="Histidine kinase" evidence="12">
    <location>
        <begin position="306"/>
        <end position="524"/>
    </location>
</feature>
<evidence type="ECO:0000256" key="1">
    <source>
        <dbReference type="ARBA" id="ARBA00000085"/>
    </source>
</evidence>
<dbReference type="InterPro" id="IPR004358">
    <property type="entry name" value="Sig_transdc_His_kin-like_C"/>
</dbReference>
<dbReference type="Gene3D" id="1.10.287.130">
    <property type="match status" value="1"/>
</dbReference>
<keyword evidence="8 11" id="KW-1133">Transmembrane helix</keyword>
<dbReference type="SMART" id="SM00387">
    <property type="entry name" value="HATPase_c"/>
    <property type="match status" value="1"/>
</dbReference>
<keyword evidence="6 11" id="KW-0812">Transmembrane</keyword>
<dbReference type="InterPro" id="IPR003594">
    <property type="entry name" value="HATPase_dom"/>
</dbReference>
<keyword evidence="7 13" id="KW-0418">Kinase</keyword>
<keyword evidence="9" id="KW-0902">Two-component regulatory system</keyword>
<evidence type="ECO:0000256" key="3">
    <source>
        <dbReference type="ARBA" id="ARBA00012438"/>
    </source>
</evidence>
<dbReference type="Gene3D" id="3.30.565.10">
    <property type="entry name" value="Histidine kinase-like ATPase, C-terminal domain"/>
    <property type="match status" value="1"/>
</dbReference>
<dbReference type="InterPro" id="IPR036890">
    <property type="entry name" value="HATPase_C_sf"/>
</dbReference>
<keyword evidence="5" id="KW-0808">Transferase</keyword>
<dbReference type="PRINTS" id="PR00344">
    <property type="entry name" value="BCTRLSENSOR"/>
</dbReference>
<dbReference type="GO" id="GO:0000155">
    <property type="term" value="F:phosphorelay sensor kinase activity"/>
    <property type="evidence" value="ECO:0007669"/>
    <property type="project" value="InterPro"/>
</dbReference>
<evidence type="ECO:0000256" key="10">
    <source>
        <dbReference type="ARBA" id="ARBA00023136"/>
    </source>
</evidence>
<dbReference type="SUPFAM" id="SSF55874">
    <property type="entry name" value="ATPase domain of HSP90 chaperone/DNA topoisomerase II/histidine kinase"/>
    <property type="match status" value="1"/>
</dbReference>
<proteinExistence type="predicted"/>
<name>A0A6B1DX29_9CHLR</name>
<dbReference type="GO" id="GO:0005886">
    <property type="term" value="C:plasma membrane"/>
    <property type="evidence" value="ECO:0007669"/>
    <property type="project" value="TreeGrafter"/>
</dbReference>
<dbReference type="CDD" id="cd00082">
    <property type="entry name" value="HisKA"/>
    <property type="match status" value="1"/>
</dbReference>
<evidence type="ECO:0000256" key="9">
    <source>
        <dbReference type="ARBA" id="ARBA00023012"/>
    </source>
</evidence>
<accession>A0A6B1DX29</accession>
<dbReference type="PROSITE" id="PS50109">
    <property type="entry name" value="HIS_KIN"/>
    <property type="match status" value="1"/>
</dbReference>
<evidence type="ECO:0000256" key="5">
    <source>
        <dbReference type="ARBA" id="ARBA00022679"/>
    </source>
</evidence>
<feature type="transmembrane region" description="Helical" evidence="11">
    <location>
        <begin position="218"/>
        <end position="241"/>
    </location>
</feature>
<organism evidence="13">
    <name type="scientific">Caldilineaceae bacterium SB0662_bin_9</name>
    <dbReference type="NCBI Taxonomy" id="2605258"/>
    <lineage>
        <taxon>Bacteria</taxon>
        <taxon>Bacillati</taxon>
        <taxon>Chloroflexota</taxon>
        <taxon>Caldilineae</taxon>
        <taxon>Caldilineales</taxon>
        <taxon>Caldilineaceae</taxon>
    </lineage>
</organism>
<dbReference type="CDD" id="cd00075">
    <property type="entry name" value="HATPase"/>
    <property type="match status" value="1"/>
</dbReference>
<evidence type="ECO:0000256" key="8">
    <source>
        <dbReference type="ARBA" id="ARBA00022989"/>
    </source>
</evidence>
<comment type="caution">
    <text evidence="13">The sequence shown here is derived from an EMBL/GenBank/DDBJ whole genome shotgun (WGS) entry which is preliminary data.</text>
</comment>
<evidence type="ECO:0000256" key="4">
    <source>
        <dbReference type="ARBA" id="ARBA00022553"/>
    </source>
</evidence>
<dbReference type="Pfam" id="PF02518">
    <property type="entry name" value="HATPase_c"/>
    <property type="match status" value="1"/>
</dbReference>